<dbReference type="Proteomes" id="UP000597762">
    <property type="component" value="Unassembled WGS sequence"/>
</dbReference>
<gene>
    <name evidence="2" type="ORF">SPHA_67615</name>
</gene>
<sequence length="240" mass="25511">MSSSKRHSQRFESLPSSSADSNDCPPELTLSHHQPRHHHYQQQQQQQQQPQRSSTGDADIVLVDSIGRMRGSNGLLYAGATGTTSVPGSGRREKSGRSPAGSKPSHRHGSHHSKNSSMLPPPPDPPVLDTSDLSTSSDSIGNGGYSSFLGSTNNGHYQRVPQPCPDPDPIGTVGMGDITGSPDYLDSNDNQQFVDHTSSCSPVNSDSWGDPSKILDSLQAETTTGDDTASSTSESDVTQM</sequence>
<feature type="compositionally biased region" description="Low complexity" evidence="1">
    <location>
        <begin position="222"/>
        <end position="240"/>
    </location>
</feature>
<feature type="compositionally biased region" description="Low complexity" evidence="1">
    <location>
        <begin position="127"/>
        <end position="139"/>
    </location>
</feature>
<protein>
    <submittedName>
        <fullName evidence="2">Uncharacterized protein</fullName>
    </submittedName>
</protein>
<evidence type="ECO:0000313" key="3">
    <source>
        <dbReference type="Proteomes" id="UP000597762"/>
    </source>
</evidence>
<comment type="caution">
    <text evidence="2">The sequence shown here is derived from an EMBL/GenBank/DDBJ whole genome shotgun (WGS) entry which is preliminary data.</text>
</comment>
<evidence type="ECO:0000256" key="1">
    <source>
        <dbReference type="SAM" id="MobiDB-lite"/>
    </source>
</evidence>
<proteinExistence type="predicted"/>
<keyword evidence="3" id="KW-1185">Reference proteome</keyword>
<reference evidence="2" key="1">
    <citation type="submission" date="2021-01" db="EMBL/GenBank/DDBJ databases">
        <authorList>
            <person name="Li R."/>
            <person name="Bekaert M."/>
        </authorList>
    </citation>
    <scope>NUCLEOTIDE SEQUENCE</scope>
    <source>
        <strain evidence="2">Farmed</strain>
    </source>
</reference>
<feature type="compositionally biased region" description="Low complexity" evidence="1">
    <location>
        <begin position="41"/>
        <end position="52"/>
    </location>
</feature>
<dbReference type="EMBL" id="CAHIKZ030004896">
    <property type="protein sequence ID" value="CAE1316993.1"/>
    <property type="molecule type" value="Genomic_DNA"/>
</dbReference>
<name>A0A812E4K2_ACAPH</name>
<feature type="compositionally biased region" description="Polar residues" evidence="1">
    <location>
        <begin position="187"/>
        <end position="207"/>
    </location>
</feature>
<organism evidence="2 3">
    <name type="scientific">Acanthosepion pharaonis</name>
    <name type="common">Pharaoh cuttlefish</name>
    <name type="synonym">Sepia pharaonis</name>
    <dbReference type="NCBI Taxonomy" id="158019"/>
    <lineage>
        <taxon>Eukaryota</taxon>
        <taxon>Metazoa</taxon>
        <taxon>Spiralia</taxon>
        <taxon>Lophotrochozoa</taxon>
        <taxon>Mollusca</taxon>
        <taxon>Cephalopoda</taxon>
        <taxon>Coleoidea</taxon>
        <taxon>Decapodiformes</taxon>
        <taxon>Sepiida</taxon>
        <taxon>Sepiina</taxon>
        <taxon>Sepiidae</taxon>
        <taxon>Acanthosepion</taxon>
    </lineage>
</organism>
<evidence type="ECO:0000313" key="2">
    <source>
        <dbReference type="EMBL" id="CAE1316993.1"/>
    </source>
</evidence>
<dbReference type="OrthoDB" id="10588252at2759"/>
<feature type="compositionally biased region" description="Basic residues" evidence="1">
    <location>
        <begin position="104"/>
        <end position="114"/>
    </location>
</feature>
<feature type="region of interest" description="Disordered" evidence="1">
    <location>
        <begin position="1"/>
        <end position="240"/>
    </location>
</feature>
<accession>A0A812E4K2</accession>
<dbReference type="AlphaFoldDB" id="A0A812E4K2"/>